<comment type="caution">
    <text evidence="2">The sequence shown here is derived from an EMBL/GenBank/DDBJ whole genome shotgun (WGS) entry which is preliminary data.</text>
</comment>
<accession>A0ABP8JX15</accession>
<dbReference type="Proteomes" id="UP001500635">
    <property type="component" value="Unassembled WGS sequence"/>
</dbReference>
<protein>
    <submittedName>
        <fullName evidence="2">TIGR03086 family metal-binding protein</fullName>
    </submittedName>
</protein>
<organism evidence="2 3">
    <name type="scientific">Tsukamurella soli</name>
    <dbReference type="NCBI Taxonomy" id="644556"/>
    <lineage>
        <taxon>Bacteria</taxon>
        <taxon>Bacillati</taxon>
        <taxon>Actinomycetota</taxon>
        <taxon>Actinomycetes</taxon>
        <taxon>Mycobacteriales</taxon>
        <taxon>Tsukamurellaceae</taxon>
        <taxon>Tsukamurella</taxon>
    </lineage>
</organism>
<name>A0ABP8JX15_9ACTN</name>
<dbReference type="InterPro" id="IPR017517">
    <property type="entry name" value="Maleyloyr_isom"/>
</dbReference>
<evidence type="ECO:0000259" key="1">
    <source>
        <dbReference type="Pfam" id="PF11716"/>
    </source>
</evidence>
<dbReference type="InterPro" id="IPR017520">
    <property type="entry name" value="CHP03086"/>
</dbReference>
<dbReference type="EMBL" id="BAABFR010000053">
    <property type="protein sequence ID" value="GAA4397047.1"/>
    <property type="molecule type" value="Genomic_DNA"/>
</dbReference>
<evidence type="ECO:0000313" key="2">
    <source>
        <dbReference type="EMBL" id="GAA4397047.1"/>
    </source>
</evidence>
<dbReference type="SUPFAM" id="SSF109854">
    <property type="entry name" value="DinB/YfiT-like putative metalloenzymes"/>
    <property type="match status" value="1"/>
</dbReference>
<dbReference type="NCBIfam" id="TIGR03083">
    <property type="entry name" value="maleylpyruvate isomerase family mycothiol-dependent enzyme"/>
    <property type="match status" value="1"/>
</dbReference>
<reference evidence="3" key="1">
    <citation type="journal article" date="2019" name="Int. J. Syst. Evol. Microbiol.">
        <title>The Global Catalogue of Microorganisms (GCM) 10K type strain sequencing project: providing services to taxonomists for standard genome sequencing and annotation.</title>
        <authorList>
            <consortium name="The Broad Institute Genomics Platform"/>
            <consortium name="The Broad Institute Genome Sequencing Center for Infectious Disease"/>
            <person name="Wu L."/>
            <person name="Ma J."/>
        </authorList>
    </citation>
    <scope>NUCLEOTIDE SEQUENCE [LARGE SCALE GENOMIC DNA]</scope>
    <source>
        <strain evidence="3">JCM 17688</strain>
    </source>
</reference>
<keyword evidence="3" id="KW-1185">Reference proteome</keyword>
<dbReference type="Pfam" id="PF11716">
    <property type="entry name" value="MDMPI_N"/>
    <property type="match status" value="1"/>
</dbReference>
<evidence type="ECO:0000313" key="3">
    <source>
        <dbReference type="Proteomes" id="UP001500635"/>
    </source>
</evidence>
<dbReference type="InterPro" id="IPR034660">
    <property type="entry name" value="DinB/YfiT-like"/>
</dbReference>
<feature type="domain" description="Mycothiol-dependent maleylpyruvate isomerase metal-binding" evidence="1">
    <location>
        <begin position="6"/>
        <end position="122"/>
    </location>
</feature>
<dbReference type="Gene3D" id="1.20.120.450">
    <property type="entry name" value="dinb family like domain"/>
    <property type="match status" value="1"/>
</dbReference>
<dbReference type="NCBIfam" id="TIGR03086">
    <property type="entry name" value="TIGR03086 family metal-binding protein"/>
    <property type="match status" value="1"/>
</dbReference>
<dbReference type="RefSeq" id="WP_344997752.1">
    <property type="nucleotide sequence ID" value="NZ_BAABFR010000053.1"/>
</dbReference>
<gene>
    <name evidence="2" type="ORF">GCM10023147_32030</name>
</gene>
<dbReference type="InterPro" id="IPR024344">
    <property type="entry name" value="MDMPI_metal-binding"/>
</dbReference>
<proteinExistence type="predicted"/>
<sequence>MDVTLLAAATGTVAAFTDLITPADLARPSPCEGWDLADLLAHLQSENLKFAAAAGDSATVMNTTVEQSDPTYRSSADAMLTAFRGADDPTQIVTVEPLGPRRLDELYAFQVVDTVVHGWDLATALGLPYAPASATVDLAVRVLRRVPDESRGPGRAFGAAITVPPTGDLREALALAGRTTGEPGGDAPFEAWAEVAP</sequence>